<gene>
    <name evidence="1" type="ORF">ERS137965_03314</name>
</gene>
<reference evidence="1 2" key="1">
    <citation type="submission" date="2015-03" db="EMBL/GenBank/DDBJ databases">
        <authorList>
            <person name="Murphy D."/>
        </authorList>
    </citation>
    <scope>NUCLEOTIDE SEQUENCE [LARGE SCALE GENOMIC DNA]</scope>
    <source>
        <strain evidence="1 2">IP06005</strain>
    </source>
</reference>
<dbReference type="RefSeq" id="WP_049596201.1">
    <property type="nucleotide sequence ID" value="NZ_CABHQC010000173.1"/>
</dbReference>
<sequence>MTEDQLKAAVGYTTEAKKFFKDLAHRLPQHEELIMTIVQEVEQQAAQEMALKIAHKMLINGFERNKVMRLTGLNDEVLTKTTTS</sequence>
<organism evidence="1 2">
    <name type="scientific">Yersinia aldovae</name>
    <dbReference type="NCBI Taxonomy" id="29483"/>
    <lineage>
        <taxon>Bacteria</taxon>
        <taxon>Pseudomonadati</taxon>
        <taxon>Pseudomonadota</taxon>
        <taxon>Gammaproteobacteria</taxon>
        <taxon>Enterobacterales</taxon>
        <taxon>Yersiniaceae</taxon>
        <taxon>Yersinia</taxon>
    </lineage>
</organism>
<protein>
    <submittedName>
        <fullName evidence="1">Transposase</fullName>
    </submittedName>
</protein>
<accession>A0A0T9UMP8</accession>
<dbReference type="EMBL" id="CQEJ01000021">
    <property type="protein sequence ID" value="CNL53489.1"/>
    <property type="molecule type" value="Genomic_DNA"/>
</dbReference>
<name>A0A0T9UMP8_YERAL</name>
<proteinExistence type="predicted"/>
<evidence type="ECO:0000313" key="1">
    <source>
        <dbReference type="EMBL" id="CNL53489.1"/>
    </source>
</evidence>
<dbReference type="Proteomes" id="UP000041595">
    <property type="component" value="Unassembled WGS sequence"/>
</dbReference>
<evidence type="ECO:0000313" key="2">
    <source>
        <dbReference type="Proteomes" id="UP000041595"/>
    </source>
</evidence>
<dbReference type="AlphaFoldDB" id="A0A0T9UMP8"/>